<dbReference type="Proteomes" id="UP000714275">
    <property type="component" value="Unassembled WGS sequence"/>
</dbReference>
<keyword evidence="3" id="KW-1185">Reference proteome</keyword>
<evidence type="ECO:0000256" key="1">
    <source>
        <dbReference type="SAM" id="MobiDB-lite"/>
    </source>
</evidence>
<feature type="compositionally biased region" description="Low complexity" evidence="1">
    <location>
        <begin position="106"/>
        <end position="140"/>
    </location>
</feature>
<evidence type="ECO:0000313" key="3">
    <source>
        <dbReference type="Proteomes" id="UP000714275"/>
    </source>
</evidence>
<feature type="region of interest" description="Disordered" evidence="1">
    <location>
        <begin position="102"/>
        <end position="140"/>
    </location>
</feature>
<dbReference type="AlphaFoldDB" id="A0A9P7A110"/>
<sequence length="202" mass="20686">MPAILPETRIHYYVAGDESIAFLSHPEPVASLQSTINKPPDVSSSHTVDALVTALMNLNMSSVTANALVTVIQAIANGDQTPAVHQHPGQTDHAADLDVEDDADEGAQPTPAFTTTPAPSSTATPAPSSTTTPAPSSTTLAPAVGSMAAAIVKPSLSTNADSVGLPPKSVSYQGFPYEIPHLSAEGPFYCVIKGKCVGVLST</sequence>
<name>A0A9P7A110_9AGAM</name>
<reference evidence="2" key="1">
    <citation type="journal article" date="2020" name="New Phytol.">
        <title>Comparative genomics reveals dynamic genome evolution in host specialist ectomycorrhizal fungi.</title>
        <authorList>
            <person name="Lofgren L.A."/>
            <person name="Nguyen N.H."/>
            <person name="Vilgalys R."/>
            <person name="Ruytinx J."/>
            <person name="Liao H.L."/>
            <person name="Branco S."/>
            <person name="Kuo A."/>
            <person name="LaButti K."/>
            <person name="Lipzen A."/>
            <person name="Andreopoulos W."/>
            <person name="Pangilinan J."/>
            <person name="Riley R."/>
            <person name="Hundley H."/>
            <person name="Na H."/>
            <person name="Barry K."/>
            <person name="Grigoriev I.V."/>
            <person name="Stajich J.E."/>
            <person name="Kennedy P.G."/>
        </authorList>
    </citation>
    <scope>NUCLEOTIDE SEQUENCE</scope>
    <source>
        <strain evidence="2">DOB743</strain>
    </source>
</reference>
<accession>A0A9P7A110</accession>
<proteinExistence type="predicted"/>
<organism evidence="2 3">
    <name type="scientific">Suillus placidus</name>
    <dbReference type="NCBI Taxonomy" id="48579"/>
    <lineage>
        <taxon>Eukaryota</taxon>
        <taxon>Fungi</taxon>
        <taxon>Dikarya</taxon>
        <taxon>Basidiomycota</taxon>
        <taxon>Agaricomycotina</taxon>
        <taxon>Agaricomycetes</taxon>
        <taxon>Agaricomycetidae</taxon>
        <taxon>Boletales</taxon>
        <taxon>Suillineae</taxon>
        <taxon>Suillaceae</taxon>
        <taxon>Suillus</taxon>
    </lineage>
</organism>
<evidence type="ECO:0000313" key="2">
    <source>
        <dbReference type="EMBL" id="KAG1780043.1"/>
    </source>
</evidence>
<dbReference type="EMBL" id="JABBWD010000010">
    <property type="protein sequence ID" value="KAG1780043.1"/>
    <property type="molecule type" value="Genomic_DNA"/>
</dbReference>
<dbReference type="OrthoDB" id="3270804at2759"/>
<gene>
    <name evidence="2" type="ORF">EV702DRAFT_1043406</name>
</gene>
<comment type="caution">
    <text evidence="2">The sequence shown here is derived from an EMBL/GenBank/DDBJ whole genome shotgun (WGS) entry which is preliminary data.</text>
</comment>
<protein>
    <submittedName>
        <fullName evidence="2">Uncharacterized protein</fullName>
    </submittedName>
</protein>